<dbReference type="EMBL" id="LGRX02021971">
    <property type="protein sequence ID" value="KAK3256102.1"/>
    <property type="molecule type" value="Genomic_DNA"/>
</dbReference>
<evidence type="ECO:0000256" key="1">
    <source>
        <dbReference type="SAM" id="Phobius"/>
    </source>
</evidence>
<feature type="transmembrane region" description="Helical" evidence="1">
    <location>
        <begin position="88"/>
        <end position="106"/>
    </location>
</feature>
<reference evidence="2 3" key="1">
    <citation type="journal article" date="2015" name="Genome Biol. Evol.">
        <title>Comparative Genomics of a Bacterivorous Green Alga Reveals Evolutionary Causalities and Consequences of Phago-Mixotrophic Mode of Nutrition.</title>
        <authorList>
            <person name="Burns J.A."/>
            <person name="Paasch A."/>
            <person name="Narechania A."/>
            <person name="Kim E."/>
        </authorList>
    </citation>
    <scope>NUCLEOTIDE SEQUENCE [LARGE SCALE GENOMIC DNA]</scope>
    <source>
        <strain evidence="2 3">PLY_AMNH</strain>
    </source>
</reference>
<feature type="transmembrane region" description="Helical" evidence="1">
    <location>
        <begin position="197"/>
        <end position="214"/>
    </location>
</feature>
<proteinExistence type="predicted"/>
<organism evidence="2 3">
    <name type="scientific">Cymbomonas tetramitiformis</name>
    <dbReference type="NCBI Taxonomy" id="36881"/>
    <lineage>
        <taxon>Eukaryota</taxon>
        <taxon>Viridiplantae</taxon>
        <taxon>Chlorophyta</taxon>
        <taxon>Pyramimonadophyceae</taxon>
        <taxon>Pyramimonadales</taxon>
        <taxon>Pyramimonadaceae</taxon>
        <taxon>Cymbomonas</taxon>
    </lineage>
</organism>
<dbReference type="AlphaFoldDB" id="A0AAE0FAE5"/>
<keyword evidence="1" id="KW-0812">Transmembrane</keyword>
<evidence type="ECO:0000313" key="3">
    <source>
        <dbReference type="Proteomes" id="UP001190700"/>
    </source>
</evidence>
<keyword evidence="1" id="KW-1133">Transmembrane helix</keyword>
<accession>A0AAE0FAE5</accession>
<feature type="transmembrane region" description="Helical" evidence="1">
    <location>
        <begin position="172"/>
        <end position="191"/>
    </location>
</feature>
<keyword evidence="3" id="KW-1185">Reference proteome</keyword>
<comment type="caution">
    <text evidence="2">The sequence shown here is derived from an EMBL/GenBank/DDBJ whole genome shotgun (WGS) entry which is preliminary data.</text>
</comment>
<gene>
    <name evidence="2" type="ORF">CYMTET_34755</name>
</gene>
<name>A0AAE0FAE5_9CHLO</name>
<feature type="transmembrane region" description="Helical" evidence="1">
    <location>
        <begin position="58"/>
        <end position="76"/>
    </location>
</feature>
<dbReference type="Pfam" id="PF12046">
    <property type="entry name" value="CCB1"/>
    <property type="match status" value="1"/>
</dbReference>
<dbReference type="Proteomes" id="UP001190700">
    <property type="component" value="Unassembled WGS sequence"/>
</dbReference>
<dbReference type="InterPro" id="IPR021919">
    <property type="entry name" value="CCB1"/>
</dbReference>
<dbReference type="PANTHER" id="PTHR35302">
    <property type="match status" value="1"/>
</dbReference>
<protein>
    <submittedName>
        <fullName evidence="2">Protein COFACTOR ASSEMBLY OF COMPLEX C SUBUNIT B ccb1, chloroplastic</fullName>
    </submittedName>
</protein>
<keyword evidence="1" id="KW-0472">Membrane</keyword>
<sequence>MRVQCSISSVSSRYAISAGKLHADRTTHSTKTTRVPRKSVCRSFHNEKPVVQKKKETATFNAPSVLYSNAAIGLLAGVELSEGTEKSYYAALGLFLLSVPGLWSTVKRSTKSKVVQRTFVVDGPAKEGAEPMDQLARKISTYFKNNNYRVVDAGEVITFEGVYAASIGTASYIAFCVFIGMIATALVGTIAKPEFGNAWYLLTALGPAGGWYYYSKAERTEQIKVKLVTSDDDLTNEIVLQGDAEEIERFRKTLEVMEKDMVYVKGIFES</sequence>
<evidence type="ECO:0000313" key="2">
    <source>
        <dbReference type="EMBL" id="KAK3256102.1"/>
    </source>
</evidence>
<dbReference type="PANTHER" id="PTHR35302:SF1">
    <property type="entry name" value="PROTEIN COFACTOR ASSEMBLY OF COMPLEX C SUBUNIT B CCB1, CHLOROPLASTIC"/>
    <property type="match status" value="1"/>
</dbReference>